<evidence type="ECO:0000313" key="1">
    <source>
        <dbReference type="EMBL" id="ADF80217.1"/>
    </source>
</evidence>
<dbReference type="SUPFAM" id="SSF52540">
    <property type="entry name" value="P-loop containing nucleoside triphosphate hydrolases"/>
    <property type="match status" value="1"/>
</dbReference>
<keyword evidence="1" id="KW-0614">Plasmid</keyword>
<accession>D6MY16</accession>
<dbReference type="AlphaFoldDB" id="D6MY16"/>
<dbReference type="RefSeq" id="WP_013087934.1">
    <property type="nucleotide sequence ID" value="NC_014110.1"/>
</dbReference>
<reference evidence="1" key="1">
    <citation type="journal article" date="2010" name="Nucleic Acids Res.">
        <title>Two novel families of plasmids from hyperthermophilic archaea encoding new families of replication proteins.</title>
        <authorList>
            <person name="Soler N."/>
            <person name="Marguet E."/>
            <person name="Cortez D."/>
            <person name="Desnoues N."/>
            <person name="Keller J."/>
            <person name="van Tilbeurgh H."/>
            <person name="Sezonov G."/>
            <person name="Forterre P."/>
        </authorList>
    </citation>
    <scope>NUCLEOTIDE SEQUENCE</scope>
    <source>
        <strain evidence="1">12/1</strain>
        <plasmid evidence="1">pP12-1</plasmid>
    </source>
</reference>
<geneLocation type="plasmid" evidence="1">
    <name>pP12-1</name>
</geneLocation>
<proteinExistence type="predicted"/>
<name>D6MY16_9EURY</name>
<organism evidence="1">
    <name type="scientific">Pyrococcus sp. 12/1</name>
    <dbReference type="NCBI Taxonomy" id="758582"/>
    <lineage>
        <taxon>Archaea</taxon>
        <taxon>Methanobacteriati</taxon>
        <taxon>Methanobacteriota</taxon>
        <taxon>Thermococci</taxon>
        <taxon>Thermococcales</taxon>
        <taxon>Thermococcaceae</taxon>
        <taxon>Pyrococcus</taxon>
    </lineage>
</organism>
<sequence>MGTLRGKAMLARKGEELLNKLISQDPTFGGRLALITAPQGAGKTTLLLKLAEALMGNEYVIWRGRDLAQFHRLPDWRKKVKIFAHKHDELTFYKLEHGSEYAEEIQIKVHKYETPEDILKQLEKDKLNVIFEPSFYSISEELALEVLRRSGLRINKKQLSEMKSAYFWFEFLYRLLLRPDRRWISILIDEIDDTFPETPTGLQWKLQAWVKDIAKDLRKAFITLIGTTHTNTHVDWKIRSKMQARIYLSGAQLEEDSLINDKEFPLRLAIGTALIEWYGLGFGLFKFSKLPEKNYDLLVQKKWLGPIPTLTEDKRREGSIAEMVRRVAMKEGIETALKLIDDLKAQGEITPRWAWELKRRIKSEVPSKTP</sequence>
<gene>
    <name evidence="1" type="ORF">p12-10</name>
</gene>
<dbReference type="InterPro" id="IPR027417">
    <property type="entry name" value="P-loop_NTPase"/>
</dbReference>
<dbReference type="EMBL" id="GU056178">
    <property type="protein sequence ID" value="ADF80217.1"/>
    <property type="molecule type" value="Genomic_DNA"/>
</dbReference>
<dbReference type="Gene3D" id="3.40.50.300">
    <property type="entry name" value="P-loop containing nucleotide triphosphate hydrolases"/>
    <property type="match status" value="1"/>
</dbReference>
<protein>
    <submittedName>
        <fullName evidence="1">p12-10p</fullName>
    </submittedName>
</protein>